<reference evidence="1 2" key="1">
    <citation type="submission" date="2020-08" db="EMBL/GenBank/DDBJ databases">
        <title>Genomic Encyclopedia of Type Strains, Phase IV (KMG-IV): sequencing the most valuable type-strain genomes for metagenomic binning, comparative biology and taxonomic classification.</title>
        <authorList>
            <person name="Goeker M."/>
        </authorList>
    </citation>
    <scope>NUCLEOTIDE SEQUENCE [LARGE SCALE GENOMIC DNA]</scope>
    <source>
        <strain evidence="1 2">DSM 102983</strain>
    </source>
</reference>
<comment type="caution">
    <text evidence="1">The sequence shown here is derived from an EMBL/GenBank/DDBJ whole genome shotgun (WGS) entry which is preliminary data.</text>
</comment>
<keyword evidence="2" id="KW-1185">Reference proteome</keyword>
<organism evidence="1 2">
    <name type="scientific">Parabacteroides faecis</name>
    <dbReference type="NCBI Taxonomy" id="1217282"/>
    <lineage>
        <taxon>Bacteria</taxon>
        <taxon>Pseudomonadati</taxon>
        <taxon>Bacteroidota</taxon>
        <taxon>Bacteroidia</taxon>
        <taxon>Bacteroidales</taxon>
        <taxon>Tannerellaceae</taxon>
        <taxon>Parabacteroides</taxon>
    </lineage>
</organism>
<proteinExistence type="predicted"/>
<dbReference type="Proteomes" id="UP000533637">
    <property type="component" value="Unassembled WGS sequence"/>
</dbReference>
<evidence type="ECO:0000313" key="1">
    <source>
        <dbReference type="EMBL" id="MBB4623869.1"/>
    </source>
</evidence>
<accession>A0ABR6KR49</accession>
<evidence type="ECO:0000313" key="2">
    <source>
        <dbReference type="Proteomes" id="UP000533637"/>
    </source>
</evidence>
<gene>
    <name evidence="1" type="ORF">GGQ57_003793</name>
</gene>
<dbReference type="EMBL" id="JACHOC010000008">
    <property type="protein sequence ID" value="MBB4623869.1"/>
    <property type="molecule type" value="Genomic_DNA"/>
</dbReference>
<name>A0ABR6KR49_9BACT</name>
<sequence length="41" mass="5016">MYFCRYDKVKEQGGVKKHPSRKSKKDVIEKNHIIFFRQCRS</sequence>
<protein>
    <submittedName>
        <fullName evidence="1">Uncharacterized protein</fullName>
    </submittedName>
</protein>